<dbReference type="GO" id="GO:0000175">
    <property type="term" value="F:3'-5'-RNA exonuclease activity"/>
    <property type="evidence" value="ECO:0007669"/>
    <property type="project" value="TreeGrafter"/>
</dbReference>
<feature type="compositionally biased region" description="Low complexity" evidence="1">
    <location>
        <begin position="104"/>
        <end position="131"/>
    </location>
</feature>
<dbReference type="InterPro" id="IPR012340">
    <property type="entry name" value="NA-bd_OB-fold"/>
</dbReference>
<sequence>MSSFQPIKRPSSTSLPSTPKPSHNIPIHSTPATTHSSPILSGTPSPKKPQQQPTKSIINHNNNNNSNTTNAPAKKHNTNSNTNKKNKKLLSNNLEQNSISPLKQQQQQQQQQPLQQQQYHQQQQQHQPLHNPHQLHLQLQPQQSIVSPISIHPSTSSTNLNGLTTNGGSSNNSSISSSTELFNDDKSFVEDITEWNSRTLLIHNIMPGMDDKVIRDILGTQFKYTFKPAGKPNQLYILFVSPKEAKHCFYSQLKGIRKIDNSGQSCIKICFNNEYKTVIRCTIPDPFPLNNLSPVLSSIAPLATGSPSSILPVATTAGSSSSMSTSTTTNTSNTLPPQSTTPIKSNLVATSSSFEPSNFNRRDSSGILLPPSTQAQIIQQSITNSPSMSHIGASGHINPLNGNSNSYFQFSNEHNNYYDHHQNIQMMNHELNIYQNHSSVPSPMSYSGSSQSQQTLPPFHLEGPYQPSESPFIPTHLLQQSSGSPIQSPMSQHHYHTLSQSSQGSSNNTIPQNSNTNVQIPVVGVNGHLTNGATNQSKHSKTINSKKYQYINELLKLTEENQVIVFPGNQLSTLPRVPTFVFDKLPMKFSYSQHVNYKEKKSTILTGFLREYEDKKKSVGLSQRSSTTDDYYSGNDYHHHHSNHHHGHHHHDSYSSGDHHHYADDDDDYPDEEFFREYPELIDKYDNYRVFYYTCYEKTTPTISLISNLSKSYLKERCGRLSVLLLTDWAPDNSFAIGTIQFFNGTPLDLSTISKCILVNHQVFHSDHFDKELVDIYEDWLPSEEEEARRVDLTHLVPVTIDPPSSTDLDDALSFRHLPDEKSDGQPVFEIGIHISDVSYFLEKSSKLDMEAEYRLNTIYLIGGNIPMLPKNLSSHTCSLKLYQKRFCFSQLIKIRADGTIIDKKYCKSFLRSQGHLSYEKAQRIINKYKSSYEELADFNNTEMRFIKGSNETLKTILEKHFSNADTTSTTTSSSPTIFNNNGTNDLESKVHLSIWGLYLVSTLLNNLRKEKKEIFDIGGNVQFDLSLDGVPYNIDFLPKLESHVLVQEFMHLANNLAAISLISKNSEFGILYSTINKPSGGGQEQSSFDNRKKFFDRLNVFIKKFNPSVTITSQDDWKSIKQKVDDSNQFCTVEQSKAMRRLAMHLMDPSKYITTQEKRQAYLDGTIDERAQYCHYSSPIRRYCDVNIHRALSLQLTEQVQWTKDCLIKPYWIEDSPEFKKFKASLPIGQQLEILCQKYNDISWKRKISEKLNLLYLTTYLWEQGPMPTPGVIIAMSTKHLVIYLVNFNLEVSSDKSEFLSISISKNDQYVIEEDDEDLFISKQLVVFVSVEPFTLFRNNLIPKIKISKYPPNTFK</sequence>
<dbReference type="GO" id="GO:0000932">
    <property type="term" value="C:P-body"/>
    <property type="evidence" value="ECO:0007669"/>
    <property type="project" value="TreeGrafter"/>
</dbReference>
<protein>
    <recommendedName>
        <fullName evidence="2">RNB domain-containing protein</fullName>
    </recommendedName>
</protein>
<organism evidence="3 4">
    <name type="scientific">Tieghemostelium lacteum</name>
    <name type="common">Slime mold</name>
    <name type="synonym">Dictyostelium lacteum</name>
    <dbReference type="NCBI Taxonomy" id="361077"/>
    <lineage>
        <taxon>Eukaryota</taxon>
        <taxon>Amoebozoa</taxon>
        <taxon>Evosea</taxon>
        <taxon>Eumycetozoa</taxon>
        <taxon>Dictyostelia</taxon>
        <taxon>Dictyosteliales</taxon>
        <taxon>Raperosteliaceae</taxon>
        <taxon>Tieghemostelium</taxon>
    </lineage>
</organism>
<feature type="compositionally biased region" description="Low complexity" evidence="1">
    <location>
        <begin position="438"/>
        <end position="454"/>
    </location>
</feature>
<feature type="domain" description="RNB" evidence="2">
    <location>
        <begin position="790"/>
        <end position="1199"/>
    </location>
</feature>
<reference evidence="3 4" key="1">
    <citation type="submission" date="2015-12" db="EMBL/GenBank/DDBJ databases">
        <title>Dictyostelia acquired genes for synthesis and detection of signals that induce cell-type specialization by lateral gene transfer from prokaryotes.</title>
        <authorList>
            <person name="Gloeckner G."/>
            <person name="Schaap P."/>
        </authorList>
    </citation>
    <scope>NUCLEOTIDE SEQUENCE [LARGE SCALE GENOMIC DNA]</scope>
    <source>
        <strain evidence="3 4">TK</strain>
    </source>
</reference>
<dbReference type="EMBL" id="LODT01000022">
    <property type="protein sequence ID" value="KYQ94205.1"/>
    <property type="molecule type" value="Genomic_DNA"/>
</dbReference>
<dbReference type="GO" id="GO:0006402">
    <property type="term" value="P:mRNA catabolic process"/>
    <property type="evidence" value="ECO:0007669"/>
    <property type="project" value="TreeGrafter"/>
</dbReference>
<name>A0A151ZJW4_TIELA</name>
<feature type="compositionally biased region" description="Low complexity" evidence="1">
    <location>
        <begin position="315"/>
        <end position="342"/>
    </location>
</feature>
<dbReference type="PANTHER" id="PTHR23355:SF54">
    <property type="entry name" value="RIBONUCLEASE II_R DOMAIN-CONTAINING PROTEIN"/>
    <property type="match status" value="1"/>
</dbReference>
<feature type="region of interest" description="Disordered" evidence="1">
    <location>
        <begin position="100"/>
        <end position="131"/>
    </location>
</feature>
<dbReference type="InterPro" id="IPR001900">
    <property type="entry name" value="RNase_II/R"/>
</dbReference>
<keyword evidence="4" id="KW-1185">Reference proteome</keyword>
<evidence type="ECO:0000313" key="4">
    <source>
        <dbReference type="Proteomes" id="UP000076078"/>
    </source>
</evidence>
<feature type="region of interest" description="Disordered" evidence="1">
    <location>
        <begin position="1"/>
        <end position="85"/>
    </location>
</feature>
<dbReference type="SMART" id="SM00955">
    <property type="entry name" value="RNB"/>
    <property type="match status" value="1"/>
</dbReference>
<feature type="compositionally biased region" description="Basic residues" evidence="1">
    <location>
        <begin position="638"/>
        <end position="651"/>
    </location>
</feature>
<feature type="region of interest" description="Disordered" evidence="1">
    <location>
        <begin position="619"/>
        <end position="662"/>
    </location>
</feature>
<feature type="region of interest" description="Disordered" evidence="1">
    <location>
        <begin position="314"/>
        <end position="343"/>
    </location>
</feature>
<dbReference type="Pfam" id="PF00773">
    <property type="entry name" value="RNB"/>
    <property type="match status" value="1"/>
</dbReference>
<dbReference type="OMA" id="ISWKRKI"/>
<accession>A0A151ZJW4</accession>
<dbReference type="SUPFAM" id="SSF50249">
    <property type="entry name" value="Nucleic acid-binding proteins"/>
    <property type="match status" value="1"/>
</dbReference>
<feature type="compositionally biased region" description="Polar residues" evidence="1">
    <location>
        <begin position="477"/>
        <end position="516"/>
    </location>
</feature>
<dbReference type="Proteomes" id="UP000076078">
    <property type="component" value="Unassembled WGS sequence"/>
</dbReference>
<comment type="caution">
    <text evidence="3">The sequence shown here is derived from an EMBL/GenBank/DDBJ whole genome shotgun (WGS) entry which is preliminary data.</text>
</comment>
<feature type="compositionally biased region" description="Low complexity" evidence="1">
    <location>
        <begin position="43"/>
        <end position="70"/>
    </location>
</feature>
<feature type="region of interest" description="Disordered" evidence="1">
    <location>
        <begin position="149"/>
        <end position="179"/>
    </location>
</feature>
<proteinExistence type="predicted"/>
<feature type="compositionally biased region" description="Polar residues" evidence="1">
    <location>
        <begin position="30"/>
        <end position="42"/>
    </location>
</feature>
<dbReference type="InParanoid" id="A0A151ZJW4"/>
<dbReference type="OrthoDB" id="372421at2759"/>
<dbReference type="PANTHER" id="PTHR23355">
    <property type="entry name" value="RIBONUCLEASE"/>
    <property type="match status" value="1"/>
</dbReference>
<evidence type="ECO:0000256" key="1">
    <source>
        <dbReference type="SAM" id="MobiDB-lite"/>
    </source>
</evidence>
<evidence type="ECO:0000313" key="3">
    <source>
        <dbReference type="EMBL" id="KYQ94205.1"/>
    </source>
</evidence>
<dbReference type="InterPro" id="IPR050180">
    <property type="entry name" value="RNR_Ribonuclease"/>
</dbReference>
<gene>
    <name evidence="3" type="ORF">DLAC_04499</name>
</gene>
<evidence type="ECO:0000259" key="2">
    <source>
        <dbReference type="SMART" id="SM00955"/>
    </source>
</evidence>
<dbReference type="GO" id="GO:0003723">
    <property type="term" value="F:RNA binding"/>
    <property type="evidence" value="ECO:0007669"/>
    <property type="project" value="InterPro"/>
</dbReference>
<dbReference type="STRING" id="361077.A0A151ZJW4"/>
<feature type="compositionally biased region" description="Low complexity" evidence="1">
    <location>
        <begin position="10"/>
        <end position="22"/>
    </location>
</feature>
<feature type="region of interest" description="Disordered" evidence="1">
    <location>
        <begin position="438"/>
        <end position="516"/>
    </location>
</feature>
<dbReference type="FunCoup" id="A0A151ZJW4">
    <property type="interactions" value="469"/>
</dbReference>